<dbReference type="GO" id="GO:0008270">
    <property type="term" value="F:zinc ion binding"/>
    <property type="evidence" value="ECO:0007669"/>
    <property type="project" value="UniProtKB-UniRule"/>
</dbReference>
<dbReference type="Pfam" id="PF22811">
    <property type="entry name" value="Zn_ribbon_NrdR"/>
    <property type="match status" value="1"/>
</dbReference>
<evidence type="ECO:0000256" key="2">
    <source>
        <dbReference type="ARBA" id="ARBA00022741"/>
    </source>
</evidence>
<name>A0A074V8D4_9NEIS</name>
<accession>A0A074V8D4</accession>
<dbReference type="InterPro" id="IPR003796">
    <property type="entry name" value="RNR_NrdR-like"/>
</dbReference>
<dbReference type="GO" id="GO:0005524">
    <property type="term" value="F:ATP binding"/>
    <property type="evidence" value="ECO:0007669"/>
    <property type="project" value="UniProtKB-UniRule"/>
</dbReference>
<evidence type="ECO:0000259" key="9">
    <source>
        <dbReference type="PROSITE" id="PS51161"/>
    </source>
</evidence>
<dbReference type="EMBL" id="AVQL01000454">
    <property type="protein sequence ID" value="KEQ00137.1"/>
    <property type="molecule type" value="Genomic_DNA"/>
</dbReference>
<dbReference type="GO" id="GO:0003677">
    <property type="term" value="F:DNA binding"/>
    <property type="evidence" value="ECO:0007669"/>
    <property type="project" value="UniProtKB-KW"/>
</dbReference>
<proteinExistence type="inferred from homology"/>
<keyword evidence="6 8" id="KW-0238">DNA-binding</keyword>
<dbReference type="NCBIfam" id="TIGR00244">
    <property type="entry name" value="transcriptional regulator NrdR"/>
    <property type="match status" value="1"/>
</dbReference>
<comment type="caution">
    <text evidence="10">The sequence shown here is derived from an EMBL/GenBank/DDBJ whole genome shotgun (WGS) entry which is preliminary data.</text>
</comment>
<dbReference type="HAMAP" id="MF_00440">
    <property type="entry name" value="NrdR"/>
    <property type="match status" value="1"/>
</dbReference>
<dbReference type="InterPro" id="IPR005144">
    <property type="entry name" value="ATP-cone_dom"/>
</dbReference>
<dbReference type="GO" id="GO:0045892">
    <property type="term" value="P:negative regulation of DNA-templated transcription"/>
    <property type="evidence" value="ECO:0007669"/>
    <property type="project" value="UniProtKB-UniRule"/>
</dbReference>
<comment type="function">
    <text evidence="8">Negatively regulates transcription of bacterial ribonucleotide reductase nrd genes and operons by binding to NrdR-boxes.</text>
</comment>
<sequence>MKCPFCQHNNTQVIDTRLSEGNNSIRRRRRCLACDCRFSTFEVVEMRMPLIIKRTGEKVLFDPAKLYTSISRALHKRPMDRESIENAVAEIETNLYHMGVKEVPSQMIGDMVLSLLAKLDEVAYVRFASVYKSFHDVSEFTQLIATLKNTN</sequence>
<dbReference type="InterPro" id="IPR055173">
    <property type="entry name" value="NrdR-like_N"/>
</dbReference>
<feature type="zinc finger region" evidence="8">
    <location>
        <begin position="3"/>
        <end position="34"/>
    </location>
</feature>
<keyword evidence="3 8" id="KW-0863">Zinc-finger</keyword>
<dbReference type="PROSITE" id="PS51161">
    <property type="entry name" value="ATP_CONE"/>
    <property type="match status" value="1"/>
</dbReference>
<gene>
    <name evidence="8" type="primary">nrdR</name>
    <name evidence="10" type="ORF">SASC598J21_020200</name>
</gene>
<feature type="domain" description="ATP-cone" evidence="9">
    <location>
        <begin position="49"/>
        <end position="139"/>
    </location>
</feature>
<evidence type="ECO:0000313" key="11">
    <source>
        <dbReference type="Proteomes" id="UP000027644"/>
    </source>
</evidence>
<evidence type="ECO:0000256" key="4">
    <source>
        <dbReference type="ARBA" id="ARBA00022840"/>
    </source>
</evidence>
<protein>
    <recommendedName>
        <fullName evidence="8">Transcriptional repressor NrdR</fullName>
    </recommendedName>
</protein>
<keyword evidence="2 8" id="KW-0547">Nucleotide-binding</keyword>
<dbReference type="PANTHER" id="PTHR30455">
    <property type="entry name" value="TRANSCRIPTIONAL REPRESSOR NRDR"/>
    <property type="match status" value="1"/>
</dbReference>
<dbReference type="AlphaFoldDB" id="A0A074V8D4"/>
<comment type="cofactor">
    <cofactor evidence="8">
        <name>Zn(2+)</name>
        <dbReference type="ChEBI" id="CHEBI:29105"/>
    </cofactor>
    <text evidence="8">Binds 1 zinc ion.</text>
</comment>
<dbReference type="Pfam" id="PF03477">
    <property type="entry name" value="ATP-cone"/>
    <property type="match status" value="1"/>
</dbReference>
<keyword evidence="5 8" id="KW-0805">Transcription regulation</keyword>
<evidence type="ECO:0000313" key="10">
    <source>
        <dbReference type="EMBL" id="KEQ00137.1"/>
    </source>
</evidence>
<evidence type="ECO:0000256" key="7">
    <source>
        <dbReference type="ARBA" id="ARBA00023163"/>
    </source>
</evidence>
<organism evidence="10 11">
    <name type="scientific">Snodgrassella alvi SCGC AB-598-J21</name>
    <dbReference type="NCBI Taxonomy" id="1385367"/>
    <lineage>
        <taxon>Bacteria</taxon>
        <taxon>Pseudomonadati</taxon>
        <taxon>Pseudomonadota</taxon>
        <taxon>Betaproteobacteria</taxon>
        <taxon>Neisseriales</taxon>
        <taxon>Neisseriaceae</taxon>
        <taxon>Snodgrassella</taxon>
    </lineage>
</organism>
<keyword evidence="7 8" id="KW-0804">Transcription</keyword>
<evidence type="ECO:0000256" key="8">
    <source>
        <dbReference type="HAMAP-Rule" id="MF_00440"/>
    </source>
</evidence>
<reference evidence="10 11" key="1">
    <citation type="journal article" date="2014" name="PLoS Genet.">
        <title>Hidden diversity in honey bee gut symbionts detected by single-cell genomics.</title>
        <authorList>
            <person name="Engel P."/>
            <person name="Stepanauskas R."/>
            <person name="Moran N."/>
        </authorList>
    </citation>
    <scope>NUCLEOTIDE SEQUENCE [LARGE SCALE GENOMIC DNA]</scope>
    <source>
        <strain evidence="10 11">SCGC AB-598-J21</strain>
    </source>
</reference>
<evidence type="ECO:0000256" key="3">
    <source>
        <dbReference type="ARBA" id="ARBA00022771"/>
    </source>
</evidence>
<dbReference type="PANTHER" id="PTHR30455:SF2">
    <property type="entry name" value="TRANSCRIPTIONAL REPRESSOR NRDR"/>
    <property type="match status" value="1"/>
</dbReference>
<dbReference type="Proteomes" id="UP000027644">
    <property type="component" value="Unassembled WGS sequence"/>
</dbReference>
<keyword evidence="8" id="KW-0862">Zinc</keyword>
<evidence type="ECO:0000256" key="6">
    <source>
        <dbReference type="ARBA" id="ARBA00023125"/>
    </source>
</evidence>
<keyword evidence="1 8" id="KW-0678">Repressor</keyword>
<evidence type="ECO:0000256" key="1">
    <source>
        <dbReference type="ARBA" id="ARBA00022491"/>
    </source>
</evidence>
<keyword evidence="8" id="KW-0479">Metal-binding</keyword>
<comment type="similarity">
    <text evidence="8">Belongs to the NrdR family.</text>
</comment>
<evidence type="ECO:0000256" key="5">
    <source>
        <dbReference type="ARBA" id="ARBA00023015"/>
    </source>
</evidence>
<keyword evidence="4 8" id="KW-0067">ATP-binding</keyword>